<name>A0A1J5J173_9BACT</name>
<dbReference type="CDD" id="cd00165">
    <property type="entry name" value="S4"/>
    <property type="match status" value="1"/>
</dbReference>
<dbReference type="Gene3D" id="3.10.290.10">
    <property type="entry name" value="RNA-binding S4 domain"/>
    <property type="match status" value="1"/>
</dbReference>
<evidence type="ECO:0000256" key="5">
    <source>
        <dbReference type="RuleBase" id="RU003887"/>
    </source>
</evidence>
<feature type="domain" description="RNA-binding S4" evidence="6">
    <location>
        <begin position="1"/>
        <end position="62"/>
    </location>
</feature>
<dbReference type="Pfam" id="PF01479">
    <property type="entry name" value="S4"/>
    <property type="match status" value="1"/>
</dbReference>
<dbReference type="InterPro" id="IPR020103">
    <property type="entry name" value="PsdUridine_synth_cat_dom_sf"/>
</dbReference>
<sequence>MRLQLYLARCGVASRRKAEACIESGLVTVNGRVVIKCAYQLAEGDKVAYRDLEVKLPSYQYIKLYKPRRCISAHIRQGDDPTVFDLLRAKGVTCETLNIVGRLDKDSEGLLVLTNDGDLLNRLTHPSFEVPKVYEVTLDKEITAEDQKQALKGVKCVGEHLQCDLIKLLDAPKGTSVLQCYLHEGKKRHLRRLFAELGYTVKILKRTNLGPFSLGKLRYGEFEPILPDEIIQIEKRLGI</sequence>
<evidence type="ECO:0000256" key="1">
    <source>
        <dbReference type="ARBA" id="ARBA00008348"/>
    </source>
</evidence>
<gene>
    <name evidence="7" type="ORF">AUK40_00835</name>
</gene>
<accession>A0A1J5J173</accession>
<dbReference type="InterPro" id="IPR020094">
    <property type="entry name" value="TruA/RsuA/RluB/E/F_N"/>
</dbReference>
<dbReference type="PROSITE" id="PS01149">
    <property type="entry name" value="PSI_RSU"/>
    <property type="match status" value="1"/>
</dbReference>
<dbReference type="SMART" id="SM00363">
    <property type="entry name" value="S4"/>
    <property type="match status" value="1"/>
</dbReference>
<dbReference type="Gene3D" id="3.30.70.580">
    <property type="entry name" value="Pseudouridine synthase I, catalytic domain, N-terminal subdomain"/>
    <property type="match status" value="1"/>
</dbReference>
<dbReference type="InterPro" id="IPR050343">
    <property type="entry name" value="RsuA_PseudoU_synthase"/>
</dbReference>
<dbReference type="PANTHER" id="PTHR47683">
    <property type="entry name" value="PSEUDOURIDINE SYNTHASE FAMILY PROTEIN-RELATED"/>
    <property type="match status" value="1"/>
</dbReference>
<reference evidence="7 8" key="1">
    <citation type="journal article" date="2016" name="Environ. Microbiol.">
        <title>Genomic resolution of a cold subsurface aquifer community provides metabolic insights for novel microbes adapted to high CO concentrations.</title>
        <authorList>
            <person name="Probst A.J."/>
            <person name="Castelle C.J."/>
            <person name="Singh A."/>
            <person name="Brown C.T."/>
            <person name="Anantharaman K."/>
            <person name="Sharon I."/>
            <person name="Hug L.A."/>
            <person name="Burstein D."/>
            <person name="Emerson J.B."/>
            <person name="Thomas B.C."/>
            <person name="Banfield J.F."/>
        </authorList>
    </citation>
    <scope>NUCLEOTIDE SEQUENCE [LARGE SCALE GENOMIC DNA]</scope>
    <source>
        <strain evidence="7">CG2_30_54_11</strain>
    </source>
</reference>
<dbReference type="SUPFAM" id="SSF55174">
    <property type="entry name" value="Alpha-L RNA-binding motif"/>
    <property type="match status" value="1"/>
</dbReference>
<evidence type="ECO:0000256" key="3">
    <source>
        <dbReference type="ARBA" id="ARBA00023235"/>
    </source>
</evidence>
<dbReference type="InterPro" id="IPR002942">
    <property type="entry name" value="S4_RNA-bd"/>
</dbReference>
<dbReference type="STRING" id="1817892.AUK40_00835"/>
<dbReference type="Pfam" id="PF00849">
    <property type="entry name" value="PseudoU_synth_2"/>
    <property type="match status" value="1"/>
</dbReference>
<dbReference type="Gene3D" id="3.30.70.1560">
    <property type="entry name" value="Alpha-L RNA-binding motif"/>
    <property type="match status" value="1"/>
</dbReference>
<dbReference type="GO" id="GO:0120159">
    <property type="term" value="F:rRNA pseudouridine synthase activity"/>
    <property type="evidence" value="ECO:0007669"/>
    <property type="project" value="UniProtKB-ARBA"/>
</dbReference>
<evidence type="ECO:0000313" key="7">
    <source>
        <dbReference type="EMBL" id="OIP99167.1"/>
    </source>
</evidence>
<dbReference type="AlphaFoldDB" id="A0A1J5J173"/>
<comment type="similarity">
    <text evidence="1 5">Belongs to the pseudouridine synthase RsuA family.</text>
</comment>
<evidence type="ECO:0000259" key="6">
    <source>
        <dbReference type="SMART" id="SM00363"/>
    </source>
</evidence>
<dbReference type="InterPro" id="IPR006145">
    <property type="entry name" value="PsdUridine_synth_RsuA/RluA"/>
</dbReference>
<organism evidence="7 8">
    <name type="scientific">Candidatus Wirthbacteria bacterium CG2_30_54_11</name>
    <dbReference type="NCBI Taxonomy" id="1817892"/>
    <lineage>
        <taxon>Bacteria</taxon>
        <taxon>Candidatus Wirthbacteria</taxon>
    </lineage>
</organism>
<evidence type="ECO:0000313" key="8">
    <source>
        <dbReference type="Proteomes" id="UP000183245"/>
    </source>
</evidence>
<dbReference type="InterPro" id="IPR000748">
    <property type="entry name" value="PsdUridine_synth_RsuA/RluB/E/F"/>
</dbReference>
<comment type="caution">
    <text evidence="7">The sequence shown here is derived from an EMBL/GenBank/DDBJ whole genome shotgun (WGS) entry which is preliminary data.</text>
</comment>
<dbReference type="EMBL" id="MNZT01000016">
    <property type="protein sequence ID" value="OIP99167.1"/>
    <property type="molecule type" value="Genomic_DNA"/>
</dbReference>
<proteinExistence type="inferred from homology"/>
<dbReference type="InterPro" id="IPR036986">
    <property type="entry name" value="S4_RNA-bd_sf"/>
</dbReference>
<dbReference type="GO" id="GO:0000455">
    <property type="term" value="P:enzyme-directed rRNA pseudouridine synthesis"/>
    <property type="evidence" value="ECO:0007669"/>
    <property type="project" value="UniProtKB-ARBA"/>
</dbReference>
<dbReference type="SUPFAM" id="SSF55120">
    <property type="entry name" value="Pseudouridine synthase"/>
    <property type="match status" value="1"/>
</dbReference>
<keyword evidence="3 5" id="KW-0413">Isomerase</keyword>
<dbReference type="InterPro" id="IPR042092">
    <property type="entry name" value="PsdUridine_s_RsuA/RluB/E/F_cat"/>
</dbReference>
<protein>
    <recommendedName>
        <fullName evidence="5">Pseudouridine synthase</fullName>
        <ecNumber evidence="5">5.4.99.-</ecNumber>
    </recommendedName>
</protein>
<keyword evidence="2 4" id="KW-0694">RNA-binding</keyword>
<evidence type="ECO:0000256" key="2">
    <source>
        <dbReference type="ARBA" id="ARBA00022884"/>
    </source>
</evidence>
<dbReference type="PROSITE" id="PS50889">
    <property type="entry name" value="S4"/>
    <property type="match status" value="1"/>
</dbReference>
<evidence type="ECO:0000256" key="4">
    <source>
        <dbReference type="PROSITE-ProRule" id="PRU00182"/>
    </source>
</evidence>
<dbReference type="Proteomes" id="UP000183245">
    <property type="component" value="Unassembled WGS sequence"/>
</dbReference>
<dbReference type="EC" id="5.4.99.-" evidence="5"/>
<dbReference type="GO" id="GO:0003723">
    <property type="term" value="F:RNA binding"/>
    <property type="evidence" value="ECO:0007669"/>
    <property type="project" value="UniProtKB-KW"/>
</dbReference>
<dbReference type="NCBIfam" id="TIGR00093">
    <property type="entry name" value="pseudouridine synthase"/>
    <property type="match status" value="1"/>
</dbReference>
<dbReference type="PANTHER" id="PTHR47683:SF4">
    <property type="entry name" value="PSEUDOURIDINE SYNTHASE"/>
    <property type="match status" value="1"/>
</dbReference>
<dbReference type="InterPro" id="IPR018496">
    <property type="entry name" value="PsdUridine_synth_RsuA/RluB_CS"/>
</dbReference>